<feature type="compositionally biased region" description="Low complexity" evidence="1">
    <location>
        <begin position="867"/>
        <end position="891"/>
    </location>
</feature>
<sequence length="1128" mass="118073">MEAYFDIDSAFPPASPASSSTCSSTCLLDREGGSSIPLKSRDVQAHVYADARFSAVEERLNFIPDKDAQVTFKFPLPHRAVVHRFEATMGTRELRTEVKPAAAAEAEYHEAVAQGHSAAKVKQDPESSIYTVDLGNLTAHEPCIVRLHYLCLLECFAGTLEWVHTSTWVPPYILPELDEGSAEKAAKAVPTFAKEVSYTLSYVVHIYSSTGVRSVSSAEAINEAEGLPGSSCQRVVSLASDVADPSWDFRLLVELAQPDNPPLCTLNLQRCQRNTHTKTVGLASFCLPRTTPERSRGVEGRFKSVYTPEQSSSQPEPTAEPRQAGPKKELVLVVDCSGSMSGDPIKFARDAALYFVRDLPIAEGIKFQIVLFGSSHKTMSTTSVDYDAQAEQHAVTWINTNVNPNFGGTEIYKTMRAVYDTPIPEGYERQIIFLTDGGAMGDENFTEKLLQKHEQAAKTTVQCLGIGHGVHRKLVDTMASTTGGLSQFAMSAQDIVPACSFLKKCALSEDVLLQPRLKPKLCMLRSVPAVLPPRLFAGEPLLVLTEIVKAEKGAALEFSAVRITGEKVSATVPIPDASEELPNVAARAEAGTKVAHLEGDAIATLHAMAYIKCLIGGKSALHIGPDGTRTKRDDIQAAVQDQVVKLATEEGIVTQYTSAVGVLLQADPKDPRKTQQMEVPLKLPQGRTLWAADRAPRDPTAPGAPEMMKMGGGGSPLLMANCSAPLFGSSIQSLSYQAPPDPFAFSRIGRSLGAKKRSAAPTAVFGMQTQSLFGSAAPDGAWAGSAPPGSAVPATAGPSLFGPAPPGSAPTGSAPSPTLLGSAMPGSTPPGPPFLFGAAPSGSAQPAPSLFGSAPPTGSTAPPPLFGSAMPASASPGPPSLFGAAPPTGSTAPPPLFGLAMPASASPGPPSLFGAAPPTASTAPPPLFGSAMPASASPGPPSLLGAAPPTASASPPPLFGSAMPASASPGPNLFGAALPTGAAPMPGSAMPEPALFGSAPPAAPPFSRKPTTPAEMLNRLNLSRTIEGFWETDASLLEDLQAQRSAKEGGKDVKELVEQVQAAKPAALSPDLWATVLVLAYLRQHLSQQRPQWQGMEAKALSWLQAHWPEGQGVQSVGSCVLSAMKLV</sequence>
<feature type="region of interest" description="Disordered" evidence="1">
    <location>
        <begin position="782"/>
        <end position="964"/>
    </location>
</feature>
<feature type="compositionally biased region" description="Low complexity" evidence="1">
    <location>
        <begin position="834"/>
        <end position="860"/>
    </location>
</feature>
<dbReference type="SUPFAM" id="SSF53300">
    <property type="entry name" value="vWA-like"/>
    <property type="match status" value="1"/>
</dbReference>
<evidence type="ECO:0000259" key="3">
    <source>
        <dbReference type="PROSITE" id="PS51468"/>
    </source>
</evidence>
<feature type="compositionally biased region" description="Basic and acidic residues" evidence="1">
    <location>
        <begin position="293"/>
        <end position="302"/>
    </location>
</feature>
<feature type="compositionally biased region" description="Low complexity" evidence="1">
    <location>
        <begin position="898"/>
        <end position="922"/>
    </location>
</feature>
<dbReference type="PANTHER" id="PTHR45737:SF6">
    <property type="entry name" value="VON WILLEBRAND FACTOR A DOMAIN-CONTAINING PROTEIN 5A"/>
    <property type="match status" value="1"/>
</dbReference>
<gene>
    <name evidence="4" type="ORF">DUNSADRAFT_7113</name>
</gene>
<evidence type="ECO:0000256" key="1">
    <source>
        <dbReference type="SAM" id="MobiDB-lite"/>
    </source>
</evidence>
<dbReference type="Gene3D" id="3.40.50.410">
    <property type="entry name" value="von Willebrand factor, type A domain"/>
    <property type="match status" value="1"/>
</dbReference>
<dbReference type="SMART" id="SM00609">
    <property type="entry name" value="VIT"/>
    <property type="match status" value="1"/>
</dbReference>
<name>A0ABQ7GM24_DUNSA</name>
<dbReference type="Pfam" id="PF08487">
    <property type="entry name" value="VIT"/>
    <property type="match status" value="1"/>
</dbReference>
<keyword evidence="5" id="KW-1185">Reference proteome</keyword>
<dbReference type="PROSITE" id="PS50234">
    <property type="entry name" value="VWFA"/>
    <property type="match status" value="1"/>
</dbReference>
<dbReference type="PROSITE" id="PS51468">
    <property type="entry name" value="VIT"/>
    <property type="match status" value="1"/>
</dbReference>
<proteinExistence type="predicted"/>
<organism evidence="4 5">
    <name type="scientific">Dunaliella salina</name>
    <name type="common">Green alga</name>
    <name type="synonym">Protococcus salinus</name>
    <dbReference type="NCBI Taxonomy" id="3046"/>
    <lineage>
        <taxon>Eukaryota</taxon>
        <taxon>Viridiplantae</taxon>
        <taxon>Chlorophyta</taxon>
        <taxon>core chlorophytes</taxon>
        <taxon>Chlorophyceae</taxon>
        <taxon>CS clade</taxon>
        <taxon>Chlamydomonadales</taxon>
        <taxon>Dunaliellaceae</taxon>
        <taxon>Dunaliella</taxon>
    </lineage>
</organism>
<evidence type="ECO:0000313" key="4">
    <source>
        <dbReference type="EMBL" id="KAF5835661.1"/>
    </source>
</evidence>
<comment type="caution">
    <text evidence="4">The sequence shown here is derived from an EMBL/GenBank/DDBJ whole genome shotgun (WGS) entry which is preliminary data.</text>
</comment>
<dbReference type="InterPro" id="IPR002035">
    <property type="entry name" value="VWF_A"/>
</dbReference>
<dbReference type="Pfam" id="PF13768">
    <property type="entry name" value="VWA_3"/>
    <property type="match status" value="1"/>
</dbReference>
<feature type="compositionally biased region" description="Polar residues" evidence="1">
    <location>
        <begin position="307"/>
        <end position="316"/>
    </location>
</feature>
<evidence type="ECO:0000259" key="2">
    <source>
        <dbReference type="PROSITE" id="PS50234"/>
    </source>
</evidence>
<dbReference type="InterPro" id="IPR013694">
    <property type="entry name" value="VIT"/>
</dbReference>
<dbReference type="EMBL" id="MU069695">
    <property type="protein sequence ID" value="KAF5835661.1"/>
    <property type="molecule type" value="Genomic_DNA"/>
</dbReference>
<feature type="compositionally biased region" description="Low complexity" evidence="1">
    <location>
        <begin position="782"/>
        <end position="799"/>
    </location>
</feature>
<evidence type="ECO:0000313" key="5">
    <source>
        <dbReference type="Proteomes" id="UP000815325"/>
    </source>
</evidence>
<feature type="domain" description="VIT" evidence="3">
    <location>
        <begin position="22"/>
        <end position="151"/>
    </location>
</feature>
<dbReference type="InterPro" id="IPR036465">
    <property type="entry name" value="vWFA_dom_sf"/>
</dbReference>
<feature type="region of interest" description="Disordered" evidence="1">
    <location>
        <begin position="985"/>
        <end position="1012"/>
    </location>
</feature>
<dbReference type="InterPro" id="IPR025574">
    <property type="entry name" value="Nucleoporin_FG_rpt"/>
</dbReference>
<dbReference type="Pfam" id="PF13634">
    <property type="entry name" value="Nucleoporin_FG"/>
    <property type="match status" value="2"/>
</dbReference>
<feature type="region of interest" description="Disordered" evidence="1">
    <location>
        <begin position="293"/>
        <end position="326"/>
    </location>
</feature>
<protein>
    <submittedName>
        <fullName evidence="4">von Willebrand factor type A domain-containing protein</fullName>
    </submittedName>
</protein>
<accession>A0ABQ7GM24</accession>
<dbReference type="PANTHER" id="PTHR45737">
    <property type="entry name" value="VON WILLEBRAND FACTOR A DOMAIN-CONTAINING PROTEIN 5A"/>
    <property type="match status" value="1"/>
</dbReference>
<feature type="compositionally biased region" description="Low complexity" evidence="1">
    <location>
        <begin position="809"/>
        <end position="818"/>
    </location>
</feature>
<feature type="compositionally biased region" description="Low complexity" evidence="1">
    <location>
        <begin position="929"/>
        <end position="953"/>
    </location>
</feature>
<dbReference type="Proteomes" id="UP000815325">
    <property type="component" value="Unassembled WGS sequence"/>
</dbReference>
<feature type="domain" description="VWFA" evidence="2">
    <location>
        <begin position="329"/>
        <end position="511"/>
    </location>
</feature>
<reference evidence="4" key="1">
    <citation type="submission" date="2017-08" db="EMBL/GenBank/DDBJ databases">
        <authorList>
            <person name="Polle J.E."/>
            <person name="Barry K."/>
            <person name="Cushman J."/>
            <person name="Schmutz J."/>
            <person name="Tran D."/>
            <person name="Hathwaick L.T."/>
            <person name="Yim W.C."/>
            <person name="Jenkins J."/>
            <person name="Mckie-Krisberg Z.M."/>
            <person name="Prochnik S."/>
            <person name="Lindquist E."/>
            <person name="Dockter R.B."/>
            <person name="Adam C."/>
            <person name="Molina H."/>
            <person name="Bunkerborg J."/>
            <person name="Jin E."/>
            <person name="Buchheim M."/>
            <person name="Magnuson J."/>
        </authorList>
    </citation>
    <scope>NUCLEOTIDE SEQUENCE</scope>
    <source>
        <strain evidence="4">CCAP 19/18</strain>
    </source>
</reference>